<name>A0A812A0A0_9EURY</name>
<dbReference type="AlphaFoldDB" id="A0A812A0A0"/>
<protein>
    <recommendedName>
        <fullName evidence="3">Antirestriction protein</fullName>
    </recommendedName>
</protein>
<accession>A0A812A0A0</accession>
<organism evidence="1 2">
    <name type="scientific">Candidatus Argoarchaeum ethanivorans</name>
    <dbReference type="NCBI Taxonomy" id="2608793"/>
    <lineage>
        <taxon>Archaea</taxon>
        <taxon>Methanobacteriati</taxon>
        <taxon>Methanobacteriota</taxon>
        <taxon>Stenosarchaea group</taxon>
        <taxon>Methanomicrobia</taxon>
        <taxon>Methanosarcinales</taxon>
        <taxon>Methanosarcinales incertae sedis</taxon>
        <taxon>GOM Arc I cluster</taxon>
        <taxon>Candidatus Argoarchaeum</taxon>
    </lineage>
</organism>
<proteinExistence type="predicted"/>
<reference evidence="1" key="1">
    <citation type="submission" date="2020-12" db="EMBL/GenBank/DDBJ databases">
        <authorList>
            <person name="Hahn C.J."/>
            <person name="Laso-Perez R."/>
            <person name="Vulcano F."/>
            <person name="Vaziourakis K.-M."/>
            <person name="Stokke R."/>
            <person name="Steen I.H."/>
            <person name="Teske A."/>
            <person name="Boetius A."/>
            <person name="Liebeke M."/>
            <person name="Amann R."/>
            <person name="Knittel K."/>
        </authorList>
    </citation>
    <scope>NUCLEOTIDE SEQUENCE</scope>
    <source>
        <strain evidence="1">Gfbio:c6db26ca-90af-429b-aeed-0e3e8aed0b5e:GoM-Arc1_AMV-AAA_792_C10</strain>
    </source>
</reference>
<comment type="caution">
    <text evidence="1">The sequence shown here is derived from an EMBL/GenBank/DDBJ whole genome shotgun (WGS) entry which is preliminary data.</text>
</comment>
<evidence type="ECO:0000313" key="1">
    <source>
        <dbReference type="EMBL" id="CAD7767177.1"/>
    </source>
</evidence>
<evidence type="ECO:0000313" key="2">
    <source>
        <dbReference type="Proteomes" id="UP000614580"/>
    </source>
</evidence>
<gene>
    <name evidence="1" type="ORF">DNFNHJIP_00584</name>
</gene>
<dbReference type="Proteomes" id="UP000614580">
    <property type="component" value="Unassembled WGS sequence"/>
</dbReference>
<dbReference type="EMBL" id="CAJHZY010000074">
    <property type="protein sequence ID" value="CAD7767177.1"/>
    <property type="molecule type" value="Genomic_DNA"/>
</dbReference>
<sequence length="258" mass="29016">MAASIHDTVNRIIASFESGDIPEAVAYSMFPIPDIPSAKWSLLNRTLMFLAGTQDARGFRQWKQVGRYVKKGTKSLRILVPCIVKTENKENGEIENSLRGFMCRPVFRVEDTNGEALYYEKLELPDFPLIERAEKWSISVKAIPGNYSYYGYYMPNRKEIALATPEESVFFHELAHAAHEKLHGVLKAGQDSLQEIVAELSAAALCRMVGKQPTDRLGNAFRYIKRYAEKIGMTPHGACLKVMAETEKVLVLVMGNPL</sequence>
<evidence type="ECO:0008006" key="3">
    <source>
        <dbReference type="Google" id="ProtNLM"/>
    </source>
</evidence>